<comment type="caution">
    <text evidence="2">The sequence shown here is derived from an EMBL/GenBank/DDBJ whole genome shotgun (WGS) entry which is preliminary data.</text>
</comment>
<dbReference type="EMBL" id="JPRF03000022">
    <property type="protein sequence ID" value="OEV36910.1"/>
    <property type="molecule type" value="Genomic_DNA"/>
</dbReference>
<feature type="compositionally biased region" description="Basic and acidic residues" evidence="1">
    <location>
        <begin position="121"/>
        <end position="133"/>
    </location>
</feature>
<reference evidence="2" key="1">
    <citation type="submission" date="2016-08" db="EMBL/GenBank/DDBJ databases">
        <title>Sequencing, Assembly and Comparative Genomics of S. aureofaciens ATCC 10762.</title>
        <authorList>
            <person name="Gradnigo J.S."/>
            <person name="Johnson N."/>
            <person name="Somerville G.A."/>
        </authorList>
    </citation>
    <scope>NUCLEOTIDE SEQUENCE [LARGE SCALE GENOMIC DNA]</scope>
    <source>
        <strain evidence="2">ATCC 10762</strain>
    </source>
</reference>
<organism evidence="2 3">
    <name type="scientific">Kitasatospora aureofaciens</name>
    <name type="common">Streptomyces aureofaciens</name>
    <dbReference type="NCBI Taxonomy" id="1894"/>
    <lineage>
        <taxon>Bacteria</taxon>
        <taxon>Bacillati</taxon>
        <taxon>Actinomycetota</taxon>
        <taxon>Actinomycetes</taxon>
        <taxon>Kitasatosporales</taxon>
        <taxon>Streptomycetaceae</taxon>
        <taxon>Kitasatospora</taxon>
    </lineage>
</organism>
<protein>
    <submittedName>
        <fullName evidence="2">Uncharacterized protein</fullName>
    </submittedName>
</protein>
<evidence type="ECO:0000256" key="1">
    <source>
        <dbReference type="SAM" id="MobiDB-lite"/>
    </source>
</evidence>
<accession>A0A1E7N884</accession>
<dbReference type="Proteomes" id="UP000037395">
    <property type="component" value="Unassembled WGS sequence"/>
</dbReference>
<feature type="compositionally biased region" description="Basic and acidic residues" evidence="1">
    <location>
        <begin position="68"/>
        <end position="81"/>
    </location>
</feature>
<gene>
    <name evidence="2" type="ORF">HS99_0026990</name>
</gene>
<feature type="compositionally biased region" description="Gly residues" evidence="1">
    <location>
        <begin position="107"/>
        <end position="116"/>
    </location>
</feature>
<evidence type="ECO:0000313" key="2">
    <source>
        <dbReference type="EMBL" id="OEV36910.1"/>
    </source>
</evidence>
<feature type="region of interest" description="Disordered" evidence="1">
    <location>
        <begin position="65"/>
        <end position="176"/>
    </location>
</feature>
<keyword evidence="3" id="KW-1185">Reference proteome</keyword>
<name>A0A1E7N884_KITAU</name>
<proteinExistence type="predicted"/>
<evidence type="ECO:0000313" key="3">
    <source>
        <dbReference type="Proteomes" id="UP000037395"/>
    </source>
</evidence>
<feature type="compositionally biased region" description="Gly residues" evidence="1">
    <location>
        <begin position="83"/>
        <end position="98"/>
    </location>
</feature>
<feature type="compositionally biased region" description="Basic and acidic residues" evidence="1">
    <location>
        <begin position="167"/>
        <end position="176"/>
    </location>
</feature>
<feature type="compositionally biased region" description="Low complexity" evidence="1">
    <location>
        <begin position="146"/>
        <end position="161"/>
    </location>
</feature>
<dbReference type="AlphaFoldDB" id="A0A1E7N884"/>
<sequence length="176" mass="17307">MFANSGGGEMPTGWWGLRGATAGAAEAAEEGVRAAGCAAVGALDDAGGGRLRAGPFGGHLVEQTAAGEGRRAVDAVRREACGESGGEEGGGGAPGQPFGGERFEGRAVGGGEGEAGVGKAETGERRVRGEVGEVRLSVRSLGGSGAPDVDASPASDASPVVRNCVHHASERGVREK</sequence>